<evidence type="ECO:0000256" key="1">
    <source>
        <dbReference type="SAM" id="MobiDB-lite"/>
    </source>
</evidence>
<feature type="region of interest" description="Disordered" evidence="1">
    <location>
        <begin position="201"/>
        <end position="226"/>
    </location>
</feature>
<dbReference type="EMBL" id="MTYJ01000002">
    <property type="protein sequence ID" value="OQV25515.1"/>
    <property type="molecule type" value="Genomic_DNA"/>
</dbReference>
<dbReference type="InterPro" id="IPR008978">
    <property type="entry name" value="HSP20-like_chaperone"/>
</dbReference>
<protein>
    <recommendedName>
        <fullName evidence="2">CS domain-containing protein</fullName>
    </recommendedName>
</protein>
<dbReference type="PROSITE" id="PS51203">
    <property type="entry name" value="CS"/>
    <property type="match status" value="1"/>
</dbReference>
<feature type="compositionally biased region" description="Acidic residues" evidence="1">
    <location>
        <begin position="373"/>
        <end position="386"/>
    </location>
</feature>
<accession>A0A1W0XDG2</accession>
<name>A0A1W0XDG2_HYPEX</name>
<organism evidence="3 4">
    <name type="scientific">Hypsibius exemplaris</name>
    <name type="common">Freshwater tardigrade</name>
    <dbReference type="NCBI Taxonomy" id="2072580"/>
    <lineage>
        <taxon>Eukaryota</taxon>
        <taxon>Metazoa</taxon>
        <taxon>Ecdysozoa</taxon>
        <taxon>Tardigrada</taxon>
        <taxon>Eutardigrada</taxon>
        <taxon>Parachela</taxon>
        <taxon>Hypsibioidea</taxon>
        <taxon>Hypsibiidae</taxon>
        <taxon>Hypsibius</taxon>
    </lineage>
</organism>
<dbReference type="CDD" id="cd06463">
    <property type="entry name" value="p23_like"/>
    <property type="match status" value="1"/>
</dbReference>
<evidence type="ECO:0000259" key="2">
    <source>
        <dbReference type="PROSITE" id="PS51203"/>
    </source>
</evidence>
<feature type="region of interest" description="Disordered" evidence="1">
    <location>
        <begin position="359"/>
        <end position="408"/>
    </location>
</feature>
<comment type="caution">
    <text evidence="3">The sequence shown here is derived from an EMBL/GenBank/DDBJ whole genome shotgun (WGS) entry which is preliminary data.</text>
</comment>
<proteinExistence type="predicted"/>
<dbReference type="InterPro" id="IPR007052">
    <property type="entry name" value="CS_dom"/>
</dbReference>
<feature type="domain" description="CS" evidence="2">
    <location>
        <begin position="245"/>
        <end position="349"/>
    </location>
</feature>
<dbReference type="SUPFAM" id="SSF49764">
    <property type="entry name" value="HSP20-like chaperones"/>
    <property type="match status" value="1"/>
</dbReference>
<sequence>MDVVDNACDQTEPVRPFELLSLTEAELTSTTTTTTTTTAISTLDATVSSDFSSATTTTTTVVIPDFGVISQSVNLLSTGSSLDDAISTVIDMGEHCNGGSNASVVTPLLTVVQSLSSLSDFCLDEPATNVPPAISNSQSIPPLESFIQFCQLAEKTTLENLQTRPPGSAAGEESAPNRETPGGNTVLPFIHRSVSSPIFGSSTRNLTADSETDSRDSSIISGKSEKKSKRRKTLIACFPEAEPPAVRPRFQWYQAKGVVRIHIMVKNLLPKDFSLMCNGRDLVFRCKADGSPYPPTRPETTPRPMIEYHLPLRLPHRIWPEPEFSRISPTLVEMYFRKVKPLVVWSRLWKNSSQGRCGAWGDLDPETVSSSGSDEDDEDDESDDENDQGRPAKRFMNGPDTAADSKRVAAPLGAITTEENVANSAIFTVGPGNVGENGVDNVAEIGDSSQALVENGLD</sequence>
<evidence type="ECO:0000313" key="3">
    <source>
        <dbReference type="EMBL" id="OQV25515.1"/>
    </source>
</evidence>
<dbReference type="Proteomes" id="UP000192578">
    <property type="component" value="Unassembled WGS sequence"/>
</dbReference>
<dbReference type="OrthoDB" id="10622772at2759"/>
<gene>
    <name evidence="3" type="ORF">BV898_00455</name>
</gene>
<feature type="region of interest" description="Disordered" evidence="1">
    <location>
        <begin position="160"/>
        <end position="187"/>
    </location>
</feature>
<dbReference type="Gene3D" id="2.60.40.790">
    <property type="match status" value="1"/>
</dbReference>
<keyword evidence="4" id="KW-1185">Reference proteome</keyword>
<dbReference type="AlphaFoldDB" id="A0A1W0XDG2"/>
<reference evidence="4" key="1">
    <citation type="submission" date="2017-01" db="EMBL/GenBank/DDBJ databases">
        <title>Comparative genomics of anhydrobiosis in the tardigrade Hypsibius dujardini.</title>
        <authorList>
            <person name="Yoshida Y."/>
            <person name="Koutsovoulos G."/>
            <person name="Laetsch D."/>
            <person name="Stevens L."/>
            <person name="Kumar S."/>
            <person name="Horikawa D."/>
            <person name="Ishino K."/>
            <person name="Komine S."/>
            <person name="Tomita M."/>
            <person name="Blaxter M."/>
            <person name="Arakawa K."/>
        </authorList>
    </citation>
    <scope>NUCLEOTIDE SEQUENCE [LARGE SCALE GENOMIC DNA]</scope>
    <source>
        <strain evidence="4">Z151</strain>
    </source>
</reference>
<evidence type="ECO:0000313" key="4">
    <source>
        <dbReference type="Proteomes" id="UP000192578"/>
    </source>
</evidence>